<keyword evidence="1" id="KW-0812">Transmembrane</keyword>
<keyword evidence="4" id="KW-1185">Reference proteome</keyword>
<dbReference type="InterPro" id="IPR050400">
    <property type="entry name" value="Bact_Cytoskel_RodZ"/>
</dbReference>
<evidence type="ECO:0000256" key="1">
    <source>
        <dbReference type="SAM" id="Phobius"/>
    </source>
</evidence>
<dbReference type="PANTHER" id="PTHR34475:SF1">
    <property type="entry name" value="CYTOSKELETON PROTEIN RODZ"/>
    <property type="match status" value="1"/>
</dbReference>
<dbReference type="InterPro" id="IPR025194">
    <property type="entry name" value="RodZ-like_C"/>
</dbReference>
<comment type="caution">
    <text evidence="3">The sequence shown here is derived from an EMBL/GenBank/DDBJ whole genome shotgun (WGS) entry which is preliminary data.</text>
</comment>
<dbReference type="Pfam" id="PF13413">
    <property type="entry name" value="HTH_25"/>
    <property type="match status" value="1"/>
</dbReference>
<sequence>MTDLIEQPHNSAEDTTNVSVGLLLQQTRVKQGLSEQDVAGSLNLKVSIIQGIENDDFSTVAVPTYIKGYLRAYAKLLSLDEQAVIALYYQQQPVEYNAENKLKSFSKKTSQQAHDNRLMLVTYGIVLILIALIVVWWFQREAVVQTAEDNQSVEQVKLEPELAEINEPAELVESITNEEPIKPIKDVAEQTPVNLTPQQETSVSTQVSESANYNLELTFRGDCWINILDATGERVAFGVKEKGRVIKLDAIPPYQITLGAPEVVDIVFQQDNLDMSQFKQGMVARFSLPLGHE</sequence>
<protein>
    <recommendedName>
        <fullName evidence="2">Cytoskeleton protein RodZ-like C-terminal domain-containing protein</fullName>
    </recommendedName>
</protein>
<accession>W7QTJ3</accession>
<feature type="transmembrane region" description="Helical" evidence="1">
    <location>
        <begin position="118"/>
        <end position="138"/>
    </location>
</feature>
<evidence type="ECO:0000313" key="4">
    <source>
        <dbReference type="Proteomes" id="UP000019276"/>
    </source>
</evidence>
<dbReference type="Proteomes" id="UP000019276">
    <property type="component" value="Unassembled WGS sequence"/>
</dbReference>
<proteinExistence type="predicted"/>
<organism evidence="3 4">
    <name type="scientific">Catenovulum agarivorans DS-2</name>
    <dbReference type="NCBI Taxonomy" id="1328313"/>
    <lineage>
        <taxon>Bacteria</taxon>
        <taxon>Pseudomonadati</taxon>
        <taxon>Pseudomonadota</taxon>
        <taxon>Gammaproteobacteria</taxon>
        <taxon>Alteromonadales</taxon>
        <taxon>Alteromonadaceae</taxon>
        <taxon>Catenovulum</taxon>
    </lineage>
</organism>
<feature type="domain" description="Cytoskeleton protein RodZ-like C-terminal" evidence="2">
    <location>
        <begin position="216"/>
        <end position="287"/>
    </location>
</feature>
<dbReference type="AlphaFoldDB" id="W7QTJ3"/>
<dbReference type="EMBL" id="ARZY01000001">
    <property type="protein sequence ID" value="EWH12347.1"/>
    <property type="molecule type" value="Genomic_DNA"/>
</dbReference>
<dbReference type="eggNOG" id="COG1426">
    <property type="taxonomic scope" value="Bacteria"/>
</dbReference>
<dbReference type="InterPro" id="IPR010982">
    <property type="entry name" value="Lambda_DNA-bd_dom_sf"/>
</dbReference>
<dbReference type="RefSeq" id="WP_035012807.1">
    <property type="nucleotide sequence ID" value="NZ_ARZY01000001.1"/>
</dbReference>
<dbReference type="Pfam" id="PF13464">
    <property type="entry name" value="RodZ_C"/>
    <property type="match status" value="1"/>
</dbReference>
<dbReference type="Gene3D" id="1.10.260.40">
    <property type="entry name" value="lambda repressor-like DNA-binding domains"/>
    <property type="match status" value="1"/>
</dbReference>
<name>W7QTJ3_9ALTE</name>
<keyword evidence="1" id="KW-1133">Transmembrane helix</keyword>
<dbReference type="OrthoDB" id="9790252at2"/>
<reference evidence="3 4" key="1">
    <citation type="journal article" date="2014" name="Genome Announc.">
        <title>Draft Genome Sequence of the Agar-Degrading Bacterium Catenovulum sp. Strain DS-2, Isolated from Intestines of Haliotis diversicolor.</title>
        <authorList>
            <person name="Shan D."/>
            <person name="Li X."/>
            <person name="Gu Z."/>
            <person name="Wei G."/>
            <person name="Gao Z."/>
            <person name="Shao Z."/>
        </authorList>
    </citation>
    <scope>NUCLEOTIDE SEQUENCE [LARGE SCALE GENOMIC DNA]</scope>
    <source>
        <strain evidence="3 4">DS-2</strain>
    </source>
</reference>
<dbReference type="STRING" id="1328313.DS2_01460"/>
<dbReference type="PANTHER" id="PTHR34475">
    <property type="match status" value="1"/>
</dbReference>
<gene>
    <name evidence="3" type="ORF">DS2_01460</name>
</gene>
<evidence type="ECO:0000259" key="2">
    <source>
        <dbReference type="Pfam" id="PF13464"/>
    </source>
</evidence>
<evidence type="ECO:0000313" key="3">
    <source>
        <dbReference type="EMBL" id="EWH12347.1"/>
    </source>
</evidence>
<dbReference type="GO" id="GO:0003677">
    <property type="term" value="F:DNA binding"/>
    <property type="evidence" value="ECO:0007669"/>
    <property type="project" value="InterPro"/>
</dbReference>
<keyword evidence="1" id="KW-0472">Membrane</keyword>